<dbReference type="Gene3D" id="3.40.50.2000">
    <property type="entry name" value="Glycogen Phosphorylase B"/>
    <property type="match status" value="2"/>
</dbReference>
<accession>A0ABP6S5Q4</accession>
<dbReference type="Proteomes" id="UP001499990">
    <property type="component" value="Unassembled WGS sequence"/>
</dbReference>
<feature type="domain" description="Erythromycin biosynthesis protein CIII-like N-terminal" evidence="5">
    <location>
        <begin position="85"/>
        <end position="224"/>
    </location>
</feature>
<reference evidence="7" key="1">
    <citation type="journal article" date="2019" name="Int. J. Syst. Evol. Microbiol.">
        <title>The Global Catalogue of Microorganisms (GCM) 10K type strain sequencing project: providing services to taxonomists for standard genome sequencing and annotation.</title>
        <authorList>
            <consortium name="The Broad Institute Genomics Platform"/>
            <consortium name="The Broad Institute Genome Sequencing Center for Infectious Disease"/>
            <person name="Wu L."/>
            <person name="Ma J."/>
        </authorList>
    </citation>
    <scope>NUCLEOTIDE SEQUENCE [LARGE SCALE GENOMIC DNA]</scope>
    <source>
        <strain evidence="7">JCM 9651</strain>
    </source>
</reference>
<name>A0ABP6S5Q4_9ACTN</name>
<keyword evidence="2" id="KW-0328">Glycosyltransferase</keyword>
<dbReference type="EMBL" id="BAAAYL010000001">
    <property type="protein sequence ID" value="GAA3368902.1"/>
    <property type="molecule type" value="Genomic_DNA"/>
</dbReference>
<dbReference type="SUPFAM" id="SSF53756">
    <property type="entry name" value="UDP-Glycosyltransferase/glycogen phosphorylase"/>
    <property type="match status" value="1"/>
</dbReference>
<evidence type="ECO:0000259" key="4">
    <source>
        <dbReference type="Pfam" id="PF06722"/>
    </source>
</evidence>
<dbReference type="InterPro" id="IPR002213">
    <property type="entry name" value="UDP_glucos_trans"/>
</dbReference>
<feature type="domain" description="Erythromycin biosynthesis protein CIII-like N-terminal" evidence="5">
    <location>
        <begin position="22"/>
        <end position="63"/>
    </location>
</feature>
<dbReference type="InterPro" id="IPR050426">
    <property type="entry name" value="Glycosyltransferase_28"/>
</dbReference>
<dbReference type="PANTHER" id="PTHR48050">
    <property type="entry name" value="STEROL 3-BETA-GLUCOSYLTRANSFERASE"/>
    <property type="match status" value="1"/>
</dbReference>
<evidence type="ECO:0000313" key="7">
    <source>
        <dbReference type="Proteomes" id="UP001499990"/>
    </source>
</evidence>
<proteinExistence type="inferred from homology"/>
<dbReference type="PANTHER" id="PTHR48050:SF13">
    <property type="entry name" value="STEROL 3-BETA-GLUCOSYLTRANSFERASE UGT80A2"/>
    <property type="match status" value="1"/>
</dbReference>
<dbReference type="InterPro" id="IPR048284">
    <property type="entry name" value="EryCIII-like_N"/>
</dbReference>
<evidence type="ECO:0000313" key="6">
    <source>
        <dbReference type="EMBL" id="GAA3368902.1"/>
    </source>
</evidence>
<comment type="similarity">
    <text evidence="1">Belongs to the glycosyltransferase 28 family.</text>
</comment>
<evidence type="ECO:0000256" key="3">
    <source>
        <dbReference type="ARBA" id="ARBA00022679"/>
    </source>
</evidence>
<feature type="domain" description="Erythromycin biosynthesis protein CIII-like C-terminal" evidence="4">
    <location>
        <begin position="240"/>
        <end position="381"/>
    </location>
</feature>
<comment type="caution">
    <text evidence="6">The sequence shown here is derived from an EMBL/GenBank/DDBJ whole genome shotgun (WGS) entry which is preliminary data.</text>
</comment>
<keyword evidence="3" id="KW-0808">Transferase</keyword>
<sequence length="389" mass="41224">MRVLFVSWAWPTHFYPMVPLAWALRAAGHEVRVAAPPGIEAQVTAAGLPFVQVGRDLDAVARFRAYIPGRASGSPGRGPRAVSLFADLADAMADDLVAFARAWQPDLVVHEPTAYAGPLAAAAVGARAVRMPWGADLMHRQATLEAERRELTPLLARFGLDAVDTLGALTVDLCPAAMQVPEESRPGALDRRPMRYLPYNGAGRVPVPLPPAERRRPRVCVTWGTTVGRLDASLFLAGEVVAALDALDVGIVVAVAAQQRPLLGDLPERAKVIESVPLHCVLPHCDLVVAHGGAGTILTGLAHGLPQLVVPQLIDHTFNAERFAATGAGISLPRAGADAAGIREAVLRLLEEPSYRKAAEEVRAENDRRPAPAQVARQLAEFAGGGGPC</sequence>
<evidence type="ECO:0000256" key="1">
    <source>
        <dbReference type="ARBA" id="ARBA00006962"/>
    </source>
</evidence>
<dbReference type="Pfam" id="PF21036">
    <property type="entry name" value="EryCIII-like_N"/>
    <property type="match status" value="2"/>
</dbReference>
<evidence type="ECO:0000259" key="5">
    <source>
        <dbReference type="Pfam" id="PF21036"/>
    </source>
</evidence>
<protein>
    <submittedName>
        <fullName evidence="6">DUF1205 domain-containing protein</fullName>
    </submittedName>
</protein>
<dbReference type="CDD" id="cd03784">
    <property type="entry name" value="GT1_Gtf-like"/>
    <property type="match status" value="1"/>
</dbReference>
<gene>
    <name evidence="6" type="ORF">GCM10020367_09120</name>
</gene>
<dbReference type="Pfam" id="PF06722">
    <property type="entry name" value="EryCIII-like_C"/>
    <property type="match status" value="1"/>
</dbReference>
<dbReference type="RefSeq" id="WP_345034742.1">
    <property type="nucleotide sequence ID" value="NZ_BAAAYL010000001.1"/>
</dbReference>
<evidence type="ECO:0000256" key="2">
    <source>
        <dbReference type="ARBA" id="ARBA00022676"/>
    </source>
</evidence>
<keyword evidence="7" id="KW-1185">Reference proteome</keyword>
<organism evidence="6 7">
    <name type="scientific">Streptomyces sannanensis</name>
    <dbReference type="NCBI Taxonomy" id="285536"/>
    <lineage>
        <taxon>Bacteria</taxon>
        <taxon>Bacillati</taxon>
        <taxon>Actinomycetota</taxon>
        <taxon>Actinomycetes</taxon>
        <taxon>Kitasatosporales</taxon>
        <taxon>Streptomycetaceae</taxon>
        <taxon>Streptomyces</taxon>
    </lineage>
</organism>
<dbReference type="InterPro" id="IPR010610">
    <property type="entry name" value="EryCIII-like_C"/>
</dbReference>